<keyword evidence="1" id="KW-0732">Signal</keyword>
<dbReference type="EC" id="3.1.1.103" evidence="3"/>
<dbReference type="InterPro" id="IPR001466">
    <property type="entry name" value="Beta-lactam-related"/>
</dbReference>
<reference evidence="3" key="1">
    <citation type="submission" date="2023-05" db="EMBL/GenBank/DDBJ databases">
        <title>Anaerotaeda fermentans gen. nov., sp. nov., a novel anaerobic planctomycete of the new family within the order Sedimentisphaerales isolated from Taman Peninsula, Russia.</title>
        <authorList>
            <person name="Khomyakova M.A."/>
            <person name="Merkel A.Y."/>
            <person name="Slobodkin A.I."/>
        </authorList>
    </citation>
    <scope>NUCLEOTIDE SEQUENCE</scope>
    <source>
        <strain evidence="3">M17dextr</strain>
    </source>
</reference>
<dbReference type="PANTHER" id="PTHR46825">
    <property type="entry name" value="D-ALANYL-D-ALANINE-CARBOXYPEPTIDASE/ENDOPEPTIDASE AMPH"/>
    <property type="match status" value="1"/>
</dbReference>
<evidence type="ECO:0000259" key="2">
    <source>
        <dbReference type="Pfam" id="PF00144"/>
    </source>
</evidence>
<sequence>MDVQSQIRRACPVLVLSVMAACALSASASLDAVLEPIRQANDLPALAAAVVKGGQTVAVGAVGVRKAGSPQRVTADDKWHIGSCTKSMTAALAAMLVEDGTLRWDMTPAEMFADLESQMQPEWREVTLEQLLAHRGGAPPDLDEQGLWDRLWQRADRLPREQREYLTRELLTMHEPVAPPGVKTIYSNAGYALVGHAIESLLDRPWEDLLRQRLFAPLGMTGAGFGAPASVGEVDQPWGHKAGEGGTFEPVAPGLHADNPAAIGPGGTVHCRLDDLAKYAAWHLAGARGERARHASPLLHPETFERLHTPLAADSEYALGWVATERPWGGGTVLTHAGSNTMFYAVIWIAPQKDFAVVVCTNAGGDAAEKAVDHAAAILIREGTE</sequence>
<evidence type="ECO:0000313" key="4">
    <source>
        <dbReference type="Proteomes" id="UP001431776"/>
    </source>
</evidence>
<dbReference type="AlphaFoldDB" id="A0AAW6U0J1"/>
<accession>A0AAW6U0J1</accession>
<dbReference type="Pfam" id="PF00144">
    <property type="entry name" value="Beta-lactamase"/>
    <property type="match status" value="1"/>
</dbReference>
<dbReference type="Gene3D" id="3.40.710.10">
    <property type="entry name" value="DD-peptidase/beta-lactamase superfamily"/>
    <property type="match status" value="1"/>
</dbReference>
<dbReference type="SUPFAM" id="SSF56601">
    <property type="entry name" value="beta-lactamase/transpeptidase-like"/>
    <property type="match status" value="1"/>
</dbReference>
<dbReference type="InterPro" id="IPR050491">
    <property type="entry name" value="AmpC-like"/>
</dbReference>
<dbReference type="InterPro" id="IPR012338">
    <property type="entry name" value="Beta-lactam/transpept-like"/>
</dbReference>
<feature type="chain" id="PRO_5043453988" evidence="1">
    <location>
        <begin position="29"/>
        <end position="385"/>
    </location>
</feature>
<name>A0AAW6U0J1_9BACT</name>
<dbReference type="GO" id="GO:0016787">
    <property type="term" value="F:hydrolase activity"/>
    <property type="evidence" value="ECO:0007669"/>
    <property type="project" value="UniProtKB-KW"/>
</dbReference>
<feature type="signal peptide" evidence="1">
    <location>
        <begin position="1"/>
        <end position="28"/>
    </location>
</feature>
<keyword evidence="3" id="KW-0378">Hydrolase</keyword>
<dbReference type="PANTHER" id="PTHR46825:SF9">
    <property type="entry name" value="BETA-LACTAMASE-RELATED DOMAIN-CONTAINING PROTEIN"/>
    <property type="match status" value="1"/>
</dbReference>
<evidence type="ECO:0000313" key="3">
    <source>
        <dbReference type="EMBL" id="MDI6449606.1"/>
    </source>
</evidence>
<dbReference type="Proteomes" id="UP001431776">
    <property type="component" value="Unassembled WGS sequence"/>
</dbReference>
<feature type="domain" description="Beta-lactamase-related" evidence="2">
    <location>
        <begin position="31"/>
        <end position="378"/>
    </location>
</feature>
<protein>
    <submittedName>
        <fullName evidence="3">Serine hydrolase domain-containing protein</fullName>
        <ecNumber evidence="3">3.1.1.103</ecNumber>
    </submittedName>
</protein>
<comment type="caution">
    <text evidence="3">The sequence shown here is derived from an EMBL/GenBank/DDBJ whole genome shotgun (WGS) entry which is preliminary data.</text>
</comment>
<keyword evidence="4" id="KW-1185">Reference proteome</keyword>
<dbReference type="RefSeq" id="WP_349245011.1">
    <property type="nucleotide sequence ID" value="NZ_JASCXX010000011.1"/>
</dbReference>
<proteinExistence type="predicted"/>
<gene>
    <name evidence="3" type="ORF">QJ522_11175</name>
</gene>
<dbReference type="EMBL" id="JASCXX010000011">
    <property type="protein sequence ID" value="MDI6449606.1"/>
    <property type="molecule type" value="Genomic_DNA"/>
</dbReference>
<evidence type="ECO:0000256" key="1">
    <source>
        <dbReference type="SAM" id="SignalP"/>
    </source>
</evidence>
<organism evidence="3 4">
    <name type="scientific">Anaerobaca lacustris</name>
    <dbReference type="NCBI Taxonomy" id="3044600"/>
    <lineage>
        <taxon>Bacteria</taxon>
        <taxon>Pseudomonadati</taxon>
        <taxon>Planctomycetota</taxon>
        <taxon>Phycisphaerae</taxon>
        <taxon>Sedimentisphaerales</taxon>
        <taxon>Anaerobacaceae</taxon>
        <taxon>Anaerobaca</taxon>
    </lineage>
</organism>